<dbReference type="InterPro" id="IPR014056">
    <property type="entry name" value="TypeIITA-like_toxin_pred"/>
</dbReference>
<dbReference type="NCBIfam" id="TIGR02683">
    <property type="entry name" value="upstrm_HI1419"/>
    <property type="match status" value="1"/>
</dbReference>
<organism evidence="1 2">
    <name type="scientific">Dyella marensis</name>
    <dbReference type="NCBI Taxonomy" id="500610"/>
    <lineage>
        <taxon>Bacteria</taxon>
        <taxon>Pseudomonadati</taxon>
        <taxon>Pseudomonadota</taxon>
        <taxon>Gammaproteobacteria</taxon>
        <taxon>Lysobacterales</taxon>
        <taxon>Rhodanobacteraceae</taxon>
        <taxon>Dyella</taxon>
    </lineage>
</organism>
<dbReference type="PANTHER" id="PTHR41791:SF1">
    <property type="entry name" value="SSL7039 PROTEIN"/>
    <property type="match status" value="1"/>
</dbReference>
<proteinExistence type="predicted"/>
<gene>
    <name evidence="1" type="ORF">SAMN02799615_00724</name>
</gene>
<keyword evidence="2" id="KW-1185">Reference proteome</keyword>
<dbReference type="STRING" id="500610.SAMN02799615_00724"/>
<evidence type="ECO:0000313" key="1">
    <source>
        <dbReference type="EMBL" id="SFE31269.1"/>
    </source>
</evidence>
<dbReference type="AlphaFoldDB" id="A0A1I1ZHT6"/>
<protein>
    <submittedName>
        <fullName evidence="1">Putative addiction module killer protein</fullName>
    </submittedName>
</protein>
<dbReference type="Proteomes" id="UP000199477">
    <property type="component" value="Unassembled WGS sequence"/>
</dbReference>
<accession>A0A1I1ZHT6</accession>
<sequence>MNEIRQTEAFGRWIADLKDQTGKARILGRIARAKLGNLGDVKYFDGIGEMRIDAGPGYRIYFARQGKTLYLLLLGGDKQSQRADIRLAKALWSAIG</sequence>
<name>A0A1I1ZHT6_9GAMM</name>
<dbReference type="PIRSF" id="PIRSF028744">
    <property type="entry name" value="Addict_mod_HI1419"/>
    <property type="match status" value="1"/>
</dbReference>
<dbReference type="PANTHER" id="PTHR41791">
    <property type="entry name" value="SSL7039 PROTEIN"/>
    <property type="match status" value="1"/>
</dbReference>
<evidence type="ECO:0000313" key="2">
    <source>
        <dbReference type="Proteomes" id="UP000199477"/>
    </source>
</evidence>
<reference evidence="2" key="1">
    <citation type="submission" date="2016-10" db="EMBL/GenBank/DDBJ databases">
        <authorList>
            <person name="Varghese N."/>
            <person name="Submissions S."/>
        </authorList>
    </citation>
    <scope>NUCLEOTIDE SEQUENCE [LARGE SCALE GENOMIC DNA]</scope>
    <source>
        <strain evidence="2">UNC178MFTsu3.1</strain>
    </source>
</reference>
<dbReference type="RefSeq" id="WP_026636659.1">
    <property type="nucleotide sequence ID" value="NZ_FONH01000002.1"/>
</dbReference>
<dbReference type="EMBL" id="FONH01000002">
    <property type="protein sequence ID" value="SFE31269.1"/>
    <property type="molecule type" value="Genomic_DNA"/>
</dbReference>